<dbReference type="GO" id="GO:0046306">
    <property type="term" value="P:alkanesulfonate catabolic process"/>
    <property type="evidence" value="ECO:0007669"/>
    <property type="project" value="TreeGrafter"/>
</dbReference>
<evidence type="ECO:0000259" key="5">
    <source>
        <dbReference type="Pfam" id="PF00296"/>
    </source>
</evidence>
<dbReference type="AlphaFoldDB" id="A0A1M6UXG9"/>
<dbReference type="NCBIfam" id="TIGR03619">
    <property type="entry name" value="F420_Rv2161c"/>
    <property type="match status" value="1"/>
</dbReference>
<dbReference type="GO" id="GO:0008726">
    <property type="term" value="F:alkanesulfonate monooxygenase activity"/>
    <property type="evidence" value="ECO:0007669"/>
    <property type="project" value="TreeGrafter"/>
</dbReference>
<dbReference type="PANTHER" id="PTHR42847">
    <property type="entry name" value="ALKANESULFONATE MONOOXYGENASE"/>
    <property type="match status" value="1"/>
</dbReference>
<keyword evidence="1" id="KW-0285">Flavoprotein</keyword>
<keyword evidence="4" id="KW-0503">Monooxygenase</keyword>
<organism evidence="6 7">
    <name type="scientific">Pseudonocardia thermophila</name>
    <dbReference type="NCBI Taxonomy" id="1848"/>
    <lineage>
        <taxon>Bacteria</taxon>
        <taxon>Bacillati</taxon>
        <taxon>Actinomycetota</taxon>
        <taxon>Actinomycetes</taxon>
        <taxon>Pseudonocardiales</taxon>
        <taxon>Pseudonocardiaceae</taxon>
        <taxon>Pseudonocardia</taxon>
    </lineage>
</organism>
<keyword evidence="2" id="KW-0288">FMN</keyword>
<dbReference type="Proteomes" id="UP000184363">
    <property type="component" value="Unassembled WGS sequence"/>
</dbReference>
<dbReference type="InterPro" id="IPR011251">
    <property type="entry name" value="Luciferase-like_dom"/>
</dbReference>
<gene>
    <name evidence="6" type="ORF">SAMN05443637_11168</name>
</gene>
<protein>
    <submittedName>
        <fullName evidence="6">Probable F420-dependent oxidoreductase, Rv2161c family</fullName>
    </submittedName>
</protein>
<dbReference type="RefSeq" id="WP_073457788.1">
    <property type="nucleotide sequence ID" value="NZ_FRAP01000011.1"/>
</dbReference>
<accession>A0A1M6UXG9</accession>
<keyword evidence="3" id="KW-0560">Oxidoreductase</keyword>
<proteinExistence type="predicted"/>
<evidence type="ECO:0000313" key="6">
    <source>
        <dbReference type="EMBL" id="SHK73831.1"/>
    </source>
</evidence>
<sequence length="311" mass="33412">MKFLVEYPVSSERGGGEWISPDGIRRFAQTAEEAGIDALAFTDHPAPSAKWLRQGGHETFDPFAALAFCAAVTTRLRLMTRLVVLPYRNPLATAKSLATVDVLSGGRATFVLGAGYLRSEFAALGVDFAERNALFDEAVEVLRNLWTTEEFRFAGRRFTALGVTSLPRPVQLPHPPLWLGGNSSVVLDRVARFGAGWSPMLGDPSVAAAARTRSITSHDELRGLLDDLGGRMAAAGRNLDELDIAVPDPAADLRLAMSPDERRTRLAELAKLGVTYTVVRLDPAADLPTTCAQLAELGRAVGAAQPCSSRS</sequence>
<dbReference type="Pfam" id="PF00296">
    <property type="entry name" value="Bac_luciferase"/>
    <property type="match status" value="1"/>
</dbReference>
<dbReference type="PANTHER" id="PTHR42847:SF4">
    <property type="entry name" value="ALKANESULFONATE MONOOXYGENASE-RELATED"/>
    <property type="match status" value="1"/>
</dbReference>
<feature type="domain" description="Luciferase-like" evidence="5">
    <location>
        <begin position="12"/>
        <end position="211"/>
    </location>
</feature>
<evidence type="ECO:0000256" key="2">
    <source>
        <dbReference type="ARBA" id="ARBA00022643"/>
    </source>
</evidence>
<dbReference type="EMBL" id="FRAP01000011">
    <property type="protein sequence ID" value="SHK73831.1"/>
    <property type="molecule type" value="Genomic_DNA"/>
</dbReference>
<dbReference type="InterPro" id="IPR050172">
    <property type="entry name" value="SsuD_RutA_monooxygenase"/>
</dbReference>
<name>A0A1M6UXG9_PSETH</name>
<dbReference type="OrthoDB" id="5175259at2"/>
<dbReference type="InterPro" id="IPR019921">
    <property type="entry name" value="Lucif-like_OxRdtase_Rv2161c"/>
</dbReference>
<dbReference type="InterPro" id="IPR036661">
    <property type="entry name" value="Luciferase-like_sf"/>
</dbReference>
<dbReference type="Gene3D" id="3.20.20.30">
    <property type="entry name" value="Luciferase-like domain"/>
    <property type="match status" value="1"/>
</dbReference>
<evidence type="ECO:0000256" key="1">
    <source>
        <dbReference type="ARBA" id="ARBA00022630"/>
    </source>
</evidence>
<dbReference type="SUPFAM" id="SSF51679">
    <property type="entry name" value="Bacterial luciferase-like"/>
    <property type="match status" value="1"/>
</dbReference>
<reference evidence="6 7" key="1">
    <citation type="submission" date="2016-11" db="EMBL/GenBank/DDBJ databases">
        <authorList>
            <person name="Jaros S."/>
            <person name="Januszkiewicz K."/>
            <person name="Wedrychowicz H."/>
        </authorList>
    </citation>
    <scope>NUCLEOTIDE SEQUENCE [LARGE SCALE GENOMIC DNA]</scope>
    <source>
        <strain evidence="6 7">DSM 43832</strain>
    </source>
</reference>
<evidence type="ECO:0000313" key="7">
    <source>
        <dbReference type="Proteomes" id="UP000184363"/>
    </source>
</evidence>
<evidence type="ECO:0000256" key="3">
    <source>
        <dbReference type="ARBA" id="ARBA00023002"/>
    </source>
</evidence>
<dbReference type="STRING" id="1848.SAMN05443637_11168"/>
<keyword evidence="7" id="KW-1185">Reference proteome</keyword>
<evidence type="ECO:0000256" key="4">
    <source>
        <dbReference type="ARBA" id="ARBA00023033"/>
    </source>
</evidence>